<organism evidence="2 3">
    <name type="scientific">Zea mays</name>
    <name type="common">Maize</name>
    <dbReference type="NCBI Taxonomy" id="4577"/>
    <lineage>
        <taxon>Eukaryota</taxon>
        <taxon>Viridiplantae</taxon>
        <taxon>Streptophyta</taxon>
        <taxon>Embryophyta</taxon>
        <taxon>Tracheophyta</taxon>
        <taxon>Spermatophyta</taxon>
        <taxon>Magnoliopsida</taxon>
        <taxon>Liliopsida</taxon>
        <taxon>Poales</taxon>
        <taxon>Poaceae</taxon>
        <taxon>PACMAD clade</taxon>
        <taxon>Panicoideae</taxon>
        <taxon>Andropogonodae</taxon>
        <taxon>Andropogoneae</taxon>
        <taxon>Tripsacinae</taxon>
        <taxon>Zea</taxon>
    </lineage>
</organism>
<sequence>MVNLVHVAKKQLVQRLAKMAGLRQRAVDVDDAGTVISIWVPKDKLPAGPTAEEMETERRKKETKRNGGRLSVVLLHGFAGDGILTWVLQVVALARHYDVYVPDLLFFGGSVSPAGADQTPGFQAECVASALRRLGVERCVAVGFSYGGFVAFKMAEADPALVVSVVATGSLVYMTRSTSEAMLRRLGAASFAEFLLPNDVAGLKSLFAAGTYRKWWLPDRVLSDYMKLMIFNRKERTQLLEGLVVSDEDAAVVVRSYRQLLYASRLYSCKEATAARLPSEAHGERTRPARLSACSGTYTEEILLLWGDNDSIFNMELARSLKEQLGEKATLRSIAKAGHLVMLERPRVFNGCLREFLLRQSR</sequence>
<dbReference type="InterPro" id="IPR000073">
    <property type="entry name" value="AB_hydrolase_1"/>
</dbReference>
<dbReference type="AlphaFoldDB" id="A0A804QC63"/>
<dbReference type="GeneID" id="100282156"/>
<dbReference type="KEGG" id="zma:100282156"/>
<gene>
    <name evidence="2" type="primary">LOC100282156</name>
</gene>
<dbReference type="InterPro" id="IPR052370">
    <property type="entry name" value="Meta-cleavage_hydrolase"/>
</dbReference>
<dbReference type="RefSeq" id="NP_001148540.2">
    <property type="nucleotide sequence ID" value="NM_001155068.2"/>
</dbReference>
<accession>A0A804QC63</accession>
<reference evidence="2" key="2">
    <citation type="submission" date="2019-07" db="EMBL/GenBank/DDBJ databases">
        <authorList>
            <person name="Seetharam A."/>
            <person name="Woodhouse M."/>
            <person name="Cannon E."/>
        </authorList>
    </citation>
    <scope>NUCLEOTIDE SEQUENCE [LARGE SCALE GENOMIC DNA]</scope>
    <source>
        <strain evidence="2">cv. B73</strain>
    </source>
</reference>
<dbReference type="PANTHER" id="PTHR43139">
    <property type="entry name" value="SI:DKEY-122A22.2"/>
    <property type="match status" value="1"/>
</dbReference>
<evidence type="ECO:0000313" key="3">
    <source>
        <dbReference type="Proteomes" id="UP000007305"/>
    </source>
</evidence>
<evidence type="ECO:0000259" key="1">
    <source>
        <dbReference type="Pfam" id="PF00561"/>
    </source>
</evidence>
<proteinExistence type="predicted"/>
<dbReference type="SUPFAM" id="SSF53474">
    <property type="entry name" value="alpha/beta-Hydrolases"/>
    <property type="match status" value="1"/>
</dbReference>
<reference evidence="2" key="3">
    <citation type="submission" date="2021-05" db="UniProtKB">
        <authorList>
            <consortium name="EnsemblPlants"/>
        </authorList>
    </citation>
    <scope>IDENTIFICATION</scope>
    <source>
        <strain evidence="2">cv. B73</strain>
    </source>
</reference>
<keyword evidence="3" id="KW-1185">Reference proteome</keyword>
<dbReference type="Gramene" id="Zm00001eb311830_T003">
    <property type="protein sequence ID" value="Zm00001eb311830_P003"/>
    <property type="gene ID" value="Zm00001eb311830"/>
</dbReference>
<protein>
    <recommendedName>
        <fullName evidence="1">AB hydrolase-1 domain-containing protein</fullName>
    </recommendedName>
</protein>
<name>A0A804QC63_MAIZE</name>
<dbReference type="Pfam" id="PF00561">
    <property type="entry name" value="Abhydrolase_1"/>
    <property type="match status" value="1"/>
</dbReference>
<dbReference type="EnsemblPlants" id="Zm00001eb311830_T003">
    <property type="protein sequence ID" value="Zm00001eb311830_P003"/>
    <property type="gene ID" value="Zm00001eb311830"/>
</dbReference>
<reference evidence="3" key="1">
    <citation type="submission" date="2015-12" db="EMBL/GenBank/DDBJ databases">
        <title>Update maize B73 reference genome by single molecule sequencing technologies.</title>
        <authorList>
            <consortium name="Maize Genome Sequencing Project"/>
            <person name="Ware D."/>
        </authorList>
    </citation>
    <scope>NUCLEOTIDE SEQUENCE [LARGE SCALE GENOMIC DNA]</scope>
    <source>
        <strain evidence="3">cv. B73</strain>
    </source>
</reference>
<dbReference type="Gene3D" id="3.40.50.1820">
    <property type="entry name" value="alpha/beta hydrolase"/>
    <property type="match status" value="1"/>
</dbReference>
<dbReference type="Proteomes" id="UP000007305">
    <property type="component" value="Chromosome 7"/>
</dbReference>
<dbReference type="PANTHER" id="PTHR43139:SF29">
    <property type="entry name" value="AB HYDROLASE-1 DOMAIN-CONTAINING PROTEIN"/>
    <property type="match status" value="1"/>
</dbReference>
<evidence type="ECO:0000313" key="2">
    <source>
        <dbReference type="EnsemblPlants" id="Zm00001eb311830_P003"/>
    </source>
</evidence>
<feature type="domain" description="AB hydrolase-1" evidence="1">
    <location>
        <begin position="72"/>
        <end position="346"/>
    </location>
</feature>
<dbReference type="InterPro" id="IPR029058">
    <property type="entry name" value="AB_hydrolase_fold"/>
</dbReference>
<dbReference type="InParanoid" id="A0A804QC63"/>